<sequence>MTTYKEVQNRQWFDKLYTLDHADQPYSLVDVDIDIQHLNTAILDWIMMIEDNGQFDDFPLMEFKEQFGDWSKELFSASDGKIRKAMKELFRSRGVYLPLNARDTITEQLYSMLSLDTCPLWPEKELNLAMIDPNFKCRQMATIRAIRTTGSQAGSPPPAPSLPPGVRALADLSKLYNDNLRFTGDLYDVFNLKLNIFNDICTKAGVTTRQYPAAFGTMLRGKAQTYYYQHLAGKGLTFIELCDRTRAYFHTAENHQHFLNEWRSIMLRDIITANLDKSLPQCLEITIERLQQTYLGLSQNYGATNKTNLAGQLVSACQGVPACSQVLVRPAATFEAVASELRSAVGIWSQCHPTQQYLSHSPPSPDSDHTFYTDRRYNRNARYDHHNKGRDSYPCCNRLNNDRQGGSYNRRGRGNYLQQDKKCFTYAQNHEDVNPDYHVFLASYEGIDEGNSDSQGEDDDDLDTFYNAVTYQSQFNTSSCGPVDGQVVTAALNNAATAHAITGIDPYQDEGAQEATHLFTFDARYGAETFQGIMPDTGAAALQQLQPLVLDKSTAGRHRIRFGDNPECISIRDVKVKTPFGTILFAVMPTNTPFLLCLADMDKHGIYLNNVDNVLGHPCLLLDHYQTIVYYLTEPELRQLHQRFGHPAADRMHKVLEKAGHNDVDKEKPVLHVVDDATLFQAARFLTDMKATTTWDTLWGMWIDMYVGPPDLIATDAGRNFISKEFVDNATSLAIEVKEVPVKAHNSIGKVERYHAVIRRAFEIITSELGTSTTPEHRLQMAVKAVNDTAGPDGLVPTLLVFGTYPRFSKTSPPSPSIAAQATAIQKAMSEIRRVKAARQVQNALATRNGPNVTEVLLLPLQSNVKVWRENKGWTGPHTLLGLNPDSTAAIVDINGRPATFRTTVVQPYHHDDEAPFSQPHEKEHEGGPNDRDDDFVPEQTPPQRGRGRPKGSKNKPKSLLQAMTTPAETVNAIHLTQQEQDDLVLAQALRSAGKITTPGQPFEKSTQTEIDALIARGVFKFEVYDPKIHGGIRIFKSRIVNEVKGKTTDQPYEKSRLVIQGYNDSDKALVLTQSPTIQRASQRLIIALAPSLIAQGMLLWLRDITQAYTQSDDALQRTIIADLPVQLRGLYLSGTIMVVIKPLYSIAEAGAYWWSTYFKHHTDKLQMETSTYDPCLLISRPTAAGVGIVGIQTDNTLGLSDAQFAAKEKEELRFNAKEKEVLTKDNKIDFNGCVKRQGEKLEAATNQKSYIQQRARGAYIASICQPEASFDLAAAAQITTDLTKEEMSRLNKRIMWQKQNDISSQMGYVIVLSNEVTDNTSFTIRGNIIYWSSLKCKRITRSVLASEIYAMAHGVDIAIAIGSTLNVIIDRLSLPHVLIVVCTDSLSLYECLVKLSTTKEKRLMIDIMALQEAYERGELKDIRWIDRRDNPADAMTKATANPAIEELINTNKIEL</sequence>
<organism evidence="4 5">
    <name type="scientific">Setomelanomma holmii</name>
    <dbReference type="NCBI Taxonomy" id="210430"/>
    <lineage>
        <taxon>Eukaryota</taxon>
        <taxon>Fungi</taxon>
        <taxon>Dikarya</taxon>
        <taxon>Ascomycota</taxon>
        <taxon>Pezizomycotina</taxon>
        <taxon>Dothideomycetes</taxon>
        <taxon>Pleosporomycetidae</taxon>
        <taxon>Pleosporales</taxon>
        <taxon>Pleosporineae</taxon>
        <taxon>Phaeosphaeriaceae</taxon>
        <taxon>Setomelanomma</taxon>
    </lineage>
</organism>
<evidence type="ECO:0000313" key="5">
    <source>
        <dbReference type="Proteomes" id="UP000799777"/>
    </source>
</evidence>
<dbReference type="GO" id="GO:0003723">
    <property type="term" value="F:RNA binding"/>
    <property type="evidence" value="ECO:0007669"/>
    <property type="project" value="UniProtKB-KW"/>
</dbReference>
<dbReference type="InterPro" id="IPR001584">
    <property type="entry name" value="Integrase_cat-core"/>
</dbReference>
<accession>A0A9P4GTC7</accession>
<feature type="domain" description="Integrase catalytic" evidence="3">
    <location>
        <begin position="631"/>
        <end position="805"/>
    </location>
</feature>
<evidence type="ECO:0000256" key="2">
    <source>
        <dbReference type="SAM" id="MobiDB-lite"/>
    </source>
</evidence>
<feature type="compositionally biased region" description="Basic and acidic residues" evidence="2">
    <location>
        <begin position="911"/>
        <end position="931"/>
    </location>
</feature>
<evidence type="ECO:0000259" key="3">
    <source>
        <dbReference type="PROSITE" id="PS50994"/>
    </source>
</evidence>
<protein>
    <recommendedName>
        <fullName evidence="3">Integrase catalytic domain-containing protein</fullName>
    </recommendedName>
</protein>
<feature type="region of interest" description="Disordered" evidence="2">
    <location>
        <begin position="911"/>
        <end position="959"/>
    </location>
</feature>
<dbReference type="Proteomes" id="UP000799777">
    <property type="component" value="Unassembled WGS sequence"/>
</dbReference>
<gene>
    <name evidence="4" type="ORF">EK21DRAFT_105704</name>
</gene>
<reference evidence="4" key="1">
    <citation type="journal article" date="2020" name="Stud. Mycol.">
        <title>101 Dothideomycetes genomes: a test case for predicting lifestyles and emergence of pathogens.</title>
        <authorList>
            <person name="Haridas S."/>
            <person name="Albert R."/>
            <person name="Binder M."/>
            <person name="Bloem J."/>
            <person name="Labutti K."/>
            <person name="Salamov A."/>
            <person name="Andreopoulos B."/>
            <person name="Baker S."/>
            <person name="Barry K."/>
            <person name="Bills G."/>
            <person name="Bluhm B."/>
            <person name="Cannon C."/>
            <person name="Castanera R."/>
            <person name="Culley D."/>
            <person name="Daum C."/>
            <person name="Ezra D."/>
            <person name="Gonzalez J."/>
            <person name="Henrissat B."/>
            <person name="Kuo A."/>
            <person name="Liang C."/>
            <person name="Lipzen A."/>
            <person name="Lutzoni F."/>
            <person name="Magnuson J."/>
            <person name="Mondo S."/>
            <person name="Nolan M."/>
            <person name="Ohm R."/>
            <person name="Pangilinan J."/>
            <person name="Park H.-J."/>
            <person name="Ramirez L."/>
            <person name="Alfaro M."/>
            <person name="Sun H."/>
            <person name="Tritt A."/>
            <person name="Yoshinaga Y."/>
            <person name="Zwiers L.-H."/>
            <person name="Turgeon B."/>
            <person name="Goodwin S."/>
            <person name="Spatafora J."/>
            <person name="Crous P."/>
            <person name="Grigoriev I."/>
        </authorList>
    </citation>
    <scope>NUCLEOTIDE SEQUENCE</scope>
    <source>
        <strain evidence="4">CBS 110217</strain>
    </source>
</reference>
<comment type="caution">
    <text evidence="4">The sequence shown here is derived from an EMBL/GenBank/DDBJ whole genome shotgun (WGS) entry which is preliminary data.</text>
</comment>
<dbReference type="OrthoDB" id="3780108at2759"/>
<dbReference type="EMBL" id="ML978530">
    <property type="protein sequence ID" value="KAF2022573.1"/>
    <property type="molecule type" value="Genomic_DNA"/>
</dbReference>
<dbReference type="SUPFAM" id="SSF53098">
    <property type="entry name" value="Ribonuclease H-like"/>
    <property type="match status" value="1"/>
</dbReference>
<dbReference type="PROSITE" id="PS50994">
    <property type="entry name" value="INTEGRASE"/>
    <property type="match status" value="1"/>
</dbReference>
<evidence type="ECO:0000256" key="1">
    <source>
        <dbReference type="ARBA" id="ARBA00022884"/>
    </source>
</evidence>
<evidence type="ECO:0000313" key="4">
    <source>
        <dbReference type="EMBL" id="KAF2022573.1"/>
    </source>
</evidence>
<proteinExistence type="predicted"/>
<dbReference type="GO" id="GO:0015074">
    <property type="term" value="P:DNA integration"/>
    <property type="evidence" value="ECO:0007669"/>
    <property type="project" value="InterPro"/>
</dbReference>
<keyword evidence="5" id="KW-1185">Reference proteome</keyword>
<dbReference type="InterPro" id="IPR012337">
    <property type="entry name" value="RNaseH-like_sf"/>
</dbReference>
<dbReference type="GO" id="GO:0005634">
    <property type="term" value="C:nucleus"/>
    <property type="evidence" value="ECO:0007669"/>
    <property type="project" value="UniProtKB-ARBA"/>
</dbReference>
<keyword evidence="1" id="KW-0694">RNA-binding</keyword>
<dbReference type="Gene3D" id="3.30.420.10">
    <property type="entry name" value="Ribonuclease H-like superfamily/Ribonuclease H"/>
    <property type="match status" value="1"/>
</dbReference>
<name>A0A9P4GTC7_9PLEO</name>
<dbReference type="InterPro" id="IPR036397">
    <property type="entry name" value="RNaseH_sf"/>
</dbReference>
<feature type="compositionally biased region" description="Basic residues" evidence="2">
    <location>
        <begin position="946"/>
        <end position="957"/>
    </location>
</feature>